<gene>
    <name evidence="1" type="ORF">MGWOODY_Tha1772</name>
</gene>
<sequence length="59" mass="6610">MQGYPSVRSELIELGVWVFSSHNSVAYRPSESLLAMPSADSFEPINAFLNKMMQLFGLD</sequence>
<protein>
    <submittedName>
        <fullName evidence="1">Uncharacterized protein</fullName>
    </submittedName>
</protein>
<proteinExistence type="predicted"/>
<evidence type="ECO:0000313" key="1">
    <source>
        <dbReference type="EMBL" id="CUS41371.1"/>
    </source>
</evidence>
<organism evidence="1">
    <name type="scientific">hydrothermal vent metagenome</name>
    <dbReference type="NCBI Taxonomy" id="652676"/>
    <lineage>
        <taxon>unclassified sequences</taxon>
        <taxon>metagenomes</taxon>
        <taxon>ecological metagenomes</taxon>
    </lineage>
</organism>
<name>A0A160TBZ2_9ZZZZ</name>
<accession>A0A160TBZ2</accession>
<dbReference type="AlphaFoldDB" id="A0A160TBZ2"/>
<dbReference type="EMBL" id="CZQC01000041">
    <property type="protein sequence ID" value="CUS41371.1"/>
    <property type="molecule type" value="Genomic_DNA"/>
</dbReference>
<reference evidence="1" key="1">
    <citation type="submission" date="2015-10" db="EMBL/GenBank/DDBJ databases">
        <authorList>
            <person name="Gilbert D.G."/>
        </authorList>
    </citation>
    <scope>NUCLEOTIDE SEQUENCE</scope>
</reference>